<feature type="region of interest" description="Disordered" evidence="1">
    <location>
        <begin position="1"/>
        <end position="41"/>
    </location>
</feature>
<sequence>MAVHGRPSRGLASRWTGISPSPGHTHASCQPSATAREALSG</sequence>
<name>A0AAD1FII8_METFU</name>
<evidence type="ECO:0000313" key="2">
    <source>
        <dbReference type="EMBL" id="BAU76678.1"/>
    </source>
</evidence>
<organism evidence="2 3">
    <name type="scientific">Metapseudomonas furukawaii</name>
    <name type="common">Pseudomonas furukawaii</name>
    <dbReference type="NCBI Taxonomy" id="1149133"/>
    <lineage>
        <taxon>Bacteria</taxon>
        <taxon>Pseudomonadati</taxon>
        <taxon>Pseudomonadota</taxon>
        <taxon>Gammaproteobacteria</taxon>
        <taxon>Pseudomonadales</taxon>
        <taxon>Pseudomonadaceae</taxon>
        <taxon>Metapseudomonas</taxon>
    </lineage>
</organism>
<protein>
    <submittedName>
        <fullName evidence="2">Uncharacterized protein</fullName>
    </submittedName>
</protein>
<dbReference type="KEGG" id="pfuw:KF707C_49900"/>
<dbReference type="Proteomes" id="UP000218554">
    <property type="component" value="Chromosome"/>
</dbReference>
<proteinExistence type="predicted"/>
<gene>
    <name evidence="2" type="ORF">KF707C_49900</name>
</gene>
<evidence type="ECO:0000313" key="3">
    <source>
        <dbReference type="Proteomes" id="UP000218554"/>
    </source>
</evidence>
<accession>A0AAD1FII8</accession>
<reference evidence="2 3" key="2">
    <citation type="journal article" date="2017" name="Int. J. Syst. Evol. Microbiol.">
        <title>Pseudomonas furukawaii sp. nov., a polychlorinated biphenyl-degrading bacterium isolated from biphenyl-contaminated soil in Japan.</title>
        <authorList>
            <person name="Kimura N."/>
            <person name="Watanabe T."/>
            <person name="Suenaga H."/>
            <person name="Fujihara H."/>
            <person name="Futagami T."/>
            <person name="Goto M."/>
            <person name="Hanada S."/>
            <person name="Hirose J."/>
        </authorList>
    </citation>
    <scope>NUCLEOTIDE SEQUENCE [LARGE SCALE GENOMIC DNA]</scope>
    <source>
        <strain evidence="3">DSM 10086 / NBRC 110670 / KF707</strain>
    </source>
</reference>
<reference evidence="3" key="1">
    <citation type="submission" date="2015-05" db="EMBL/GenBank/DDBJ databases">
        <title>Draft genome sequencing of a biphenyl-degrading bacterium, Pseudomonas balearica KF707 (=NBRC110670).</title>
        <authorList>
            <person name="Kimura N."/>
            <person name="Hirose J."/>
            <person name="Watanabe T."/>
            <person name="Suenaga H."/>
            <person name="Fujihara H."/>
            <person name="Noguchi M."/>
            <person name="Hashimoto M."/>
            <person name="Shimodaira J."/>
            <person name="Tsuchikane K."/>
            <person name="Hosoyama A."/>
            <person name="Yamazoe A."/>
            <person name="Fujita N."/>
            <person name="Furukawa K."/>
        </authorList>
    </citation>
    <scope>NUCLEOTIDE SEQUENCE [LARGE SCALE GENOMIC DNA]</scope>
    <source>
        <strain evidence="3">DSM 10086 / NBRC 110670 / KF707</strain>
    </source>
</reference>
<dbReference type="EMBL" id="AP014862">
    <property type="protein sequence ID" value="BAU76678.1"/>
    <property type="molecule type" value="Genomic_DNA"/>
</dbReference>
<keyword evidence="3" id="KW-1185">Reference proteome</keyword>
<dbReference type="AlphaFoldDB" id="A0AAD1FII8"/>
<evidence type="ECO:0000256" key="1">
    <source>
        <dbReference type="SAM" id="MobiDB-lite"/>
    </source>
</evidence>